<evidence type="ECO:0000313" key="3">
    <source>
        <dbReference type="Proteomes" id="UP000254848"/>
    </source>
</evidence>
<organism evidence="2 3">
    <name type="scientific">Enterobacillus tribolii</name>
    <dbReference type="NCBI Taxonomy" id="1487935"/>
    <lineage>
        <taxon>Bacteria</taxon>
        <taxon>Pseudomonadati</taxon>
        <taxon>Pseudomonadota</taxon>
        <taxon>Gammaproteobacteria</taxon>
        <taxon>Enterobacterales</taxon>
        <taxon>Hafniaceae</taxon>
        <taxon>Enterobacillus</taxon>
    </lineage>
</organism>
<dbReference type="RefSeq" id="WP_115460296.1">
    <property type="nucleotide sequence ID" value="NZ_QRAP01000014.1"/>
</dbReference>
<gene>
    <name evidence="2" type="ORF">C8D90_11420</name>
</gene>
<accession>A0A370Q6W3</accession>
<name>A0A370Q6W3_9GAMM</name>
<dbReference type="Proteomes" id="UP000254848">
    <property type="component" value="Unassembled WGS sequence"/>
</dbReference>
<dbReference type="EMBL" id="QRAP01000014">
    <property type="protein sequence ID" value="RDK84101.1"/>
    <property type="molecule type" value="Genomic_DNA"/>
</dbReference>
<reference evidence="2 3" key="1">
    <citation type="submission" date="2018-07" db="EMBL/GenBank/DDBJ databases">
        <title>Genomic Encyclopedia of Type Strains, Phase IV (KMG-IV): sequencing the most valuable type-strain genomes for metagenomic binning, comparative biology and taxonomic classification.</title>
        <authorList>
            <person name="Goeker M."/>
        </authorList>
    </citation>
    <scope>NUCLEOTIDE SEQUENCE [LARGE SCALE GENOMIC DNA]</scope>
    <source>
        <strain evidence="2 3">DSM 103736</strain>
    </source>
</reference>
<keyword evidence="1" id="KW-0472">Membrane</keyword>
<proteinExistence type="predicted"/>
<dbReference type="OrthoDB" id="4244863at2"/>
<dbReference type="AlphaFoldDB" id="A0A370Q6W3"/>
<keyword evidence="1" id="KW-0812">Transmembrane</keyword>
<comment type="caution">
    <text evidence="2">The sequence shown here is derived from an EMBL/GenBank/DDBJ whole genome shotgun (WGS) entry which is preliminary data.</text>
</comment>
<evidence type="ECO:0000313" key="2">
    <source>
        <dbReference type="EMBL" id="RDK84101.1"/>
    </source>
</evidence>
<feature type="transmembrane region" description="Helical" evidence="1">
    <location>
        <begin position="6"/>
        <end position="22"/>
    </location>
</feature>
<protein>
    <recommendedName>
        <fullName evidence="4">DUF3592 domain-containing protein</fullName>
    </recommendedName>
</protein>
<keyword evidence="3" id="KW-1185">Reference proteome</keyword>
<evidence type="ECO:0000256" key="1">
    <source>
        <dbReference type="SAM" id="Phobius"/>
    </source>
</evidence>
<evidence type="ECO:0008006" key="4">
    <source>
        <dbReference type="Google" id="ProtNLM"/>
    </source>
</evidence>
<keyword evidence="1" id="KW-1133">Transmembrane helix</keyword>
<sequence>MTSFVIYTIIAAVITYIGYQFFRDCQIDKNGVAAIAEILESRVISANQQGSSNVFFVLSFVDPFTHENKTIRGTETVPAFYASQLQAGMKVKIRYLKNMPDKMAFIFDK</sequence>